<dbReference type="AlphaFoldDB" id="A0AAW0AZ23"/>
<keyword evidence="3" id="KW-1185">Reference proteome</keyword>
<comment type="caution">
    <text evidence="2">The sequence shown here is derived from an EMBL/GenBank/DDBJ whole genome shotgun (WGS) entry which is preliminary data.</text>
</comment>
<feature type="chain" id="PRO_5043889126" evidence="1">
    <location>
        <begin position="23"/>
        <end position="151"/>
    </location>
</feature>
<keyword evidence="1" id="KW-0732">Signal</keyword>
<feature type="signal peptide" evidence="1">
    <location>
        <begin position="1"/>
        <end position="22"/>
    </location>
</feature>
<evidence type="ECO:0000256" key="1">
    <source>
        <dbReference type="SAM" id="SignalP"/>
    </source>
</evidence>
<gene>
    <name evidence="2" type="ORF">VNI00_018263</name>
</gene>
<accession>A0AAW0AZ23</accession>
<dbReference type="Proteomes" id="UP001383192">
    <property type="component" value="Unassembled WGS sequence"/>
</dbReference>
<reference evidence="2 3" key="1">
    <citation type="submission" date="2024-01" db="EMBL/GenBank/DDBJ databases">
        <title>A draft genome for a cacao thread blight-causing isolate of Paramarasmius palmivorus.</title>
        <authorList>
            <person name="Baruah I.K."/>
            <person name="Bukari Y."/>
            <person name="Amoako-Attah I."/>
            <person name="Meinhardt L.W."/>
            <person name="Bailey B.A."/>
            <person name="Cohen S.P."/>
        </authorList>
    </citation>
    <scope>NUCLEOTIDE SEQUENCE [LARGE SCALE GENOMIC DNA]</scope>
    <source>
        <strain evidence="2 3">GH-12</strain>
    </source>
</reference>
<evidence type="ECO:0000313" key="3">
    <source>
        <dbReference type="Proteomes" id="UP001383192"/>
    </source>
</evidence>
<protein>
    <submittedName>
        <fullName evidence="2">Uncharacterized protein</fullName>
    </submittedName>
</protein>
<organism evidence="2 3">
    <name type="scientific">Paramarasmius palmivorus</name>
    <dbReference type="NCBI Taxonomy" id="297713"/>
    <lineage>
        <taxon>Eukaryota</taxon>
        <taxon>Fungi</taxon>
        <taxon>Dikarya</taxon>
        <taxon>Basidiomycota</taxon>
        <taxon>Agaricomycotina</taxon>
        <taxon>Agaricomycetes</taxon>
        <taxon>Agaricomycetidae</taxon>
        <taxon>Agaricales</taxon>
        <taxon>Marasmiineae</taxon>
        <taxon>Marasmiaceae</taxon>
        <taxon>Paramarasmius</taxon>
    </lineage>
</organism>
<name>A0AAW0AZ23_9AGAR</name>
<dbReference type="EMBL" id="JAYKXP010000221">
    <property type="protein sequence ID" value="KAK7018743.1"/>
    <property type="molecule type" value="Genomic_DNA"/>
</dbReference>
<sequence>MKFTQAITTALFVVCLFALTYAAPNEIQDEDFEIPEDPDISEHVREQCRSQIVAMLKTMNNCQNDKHCECSDNMRSIIVSAFHCVVAADGDLKQKSQEAFDCGIADYAKECKENGEHVQKEWFKDSEEGEVWVFWDWCWSVWLQLLGWIRL</sequence>
<proteinExistence type="predicted"/>
<evidence type="ECO:0000313" key="2">
    <source>
        <dbReference type="EMBL" id="KAK7018743.1"/>
    </source>
</evidence>